<feature type="compositionally biased region" description="Acidic residues" evidence="5">
    <location>
        <begin position="247"/>
        <end position="278"/>
    </location>
</feature>
<keyword evidence="3" id="KW-0240">DNA-directed RNA polymerase</keyword>
<feature type="region of interest" description="Disordered" evidence="5">
    <location>
        <begin position="243"/>
        <end position="278"/>
    </location>
</feature>
<name>A0A9N8EI24_9STRA</name>
<feature type="region of interest" description="Disordered" evidence="5">
    <location>
        <begin position="165"/>
        <end position="214"/>
    </location>
</feature>
<sequence>MFIVTKVVDTLRISPNMLSIPSLTAIHSEMDRRYPNRVLMDVGLVICRYGDCLKIGDGICVNGDGGAHHECLVKLVIFRPFVDEVCTGRIKKSTPEGIQVSLGFFEDIHIPAYWMLRPSQYETRTGLWVWMDDDERYEMEIGSEIRFKIKTINFTQITNTAKGMQATTTTTTAQAPITNPGDMMRSTSTDGSGSGGGANIKAEQSQQPVRKRSLSVDLSESQNMPATMHVIASICEDGLGLTSWWEAQEEEEEEEEEQAEEEATNEDEVMEEEVMDES</sequence>
<dbReference type="PANTHER" id="PTHR12709:SF1">
    <property type="entry name" value="DNA-DIRECTED RNA POLYMERASE III SUBUNIT RPC8"/>
    <property type="match status" value="1"/>
</dbReference>
<comment type="caution">
    <text evidence="7">The sequence shown here is derived from an EMBL/GenBank/DDBJ whole genome shotgun (WGS) entry which is preliminary data.</text>
</comment>
<keyword evidence="8" id="KW-1185">Reference proteome</keyword>
<evidence type="ECO:0000256" key="1">
    <source>
        <dbReference type="ARBA" id="ARBA00004123"/>
    </source>
</evidence>
<proteinExistence type="inferred from homology"/>
<evidence type="ECO:0000259" key="6">
    <source>
        <dbReference type="Pfam" id="PF08292"/>
    </source>
</evidence>
<dbReference type="InterPro" id="IPR012340">
    <property type="entry name" value="NA-bd_OB-fold"/>
</dbReference>
<evidence type="ECO:0000256" key="5">
    <source>
        <dbReference type="SAM" id="MobiDB-lite"/>
    </source>
</evidence>
<evidence type="ECO:0000256" key="3">
    <source>
        <dbReference type="ARBA" id="ARBA00022478"/>
    </source>
</evidence>
<dbReference type="Proteomes" id="UP001153069">
    <property type="component" value="Unassembled WGS sequence"/>
</dbReference>
<dbReference type="InterPro" id="IPR013238">
    <property type="entry name" value="RNA_pol_III_Rbc25"/>
</dbReference>
<feature type="domain" description="RNA polymerase III subunit Rpc25" evidence="6">
    <location>
        <begin position="84"/>
        <end position="245"/>
    </location>
</feature>
<comment type="similarity">
    <text evidence="2">Belongs to the eukaryotic RPB7/RPC8 RNA polymerase subunit family.</text>
</comment>
<dbReference type="OrthoDB" id="10256606at2759"/>
<dbReference type="Gene3D" id="2.40.50.140">
    <property type="entry name" value="Nucleic acid-binding proteins"/>
    <property type="match status" value="1"/>
</dbReference>
<keyword evidence="4" id="KW-0804">Transcription</keyword>
<dbReference type="Pfam" id="PF08292">
    <property type="entry name" value="RNA_pol_Rbc25"/>
    <property type="match status" value="1"/>
</dbReference>
<evidence type="ECO:0000313" key="8">
    <source>
        <dbReference type="Proteomes" id="UP001153069"/>
    </source>
</evidence>
<protein>
    <submittedName>
        <fullName evidence="7">III subunit RPC8</fullName>
    </submittedName>
</protein>
<dbReference type="Gene3D" id="3.30.1490.120">
    <property type="entry name" value="RNA polymerase Rpb7-like, N-terminal domain"/>
    <property type="match status" value="1"/>
</dbReference>
<dbReference type="InterPro" id="IPR045113">
    <property type="entry name" value="Rpb7-like"/>
</dbReference>
<dbReference type="InterPro" id="IPR036898">
    <property type="entry name" value="RNA_pol_Rpb7-like_N_sf"/>
</dbReference>
<comment type="subcellular location">
    <subcellularLocation>
        <location evidence="1">Nucleus</location>
    </subcellularLocation>
</comment>
<dbReference type="SUPFAM" id="SSF50249">
    <property type="entry name" value="Nucleic acid-binding proteins"/>
    <property type="match status" value="1"/>
</dbReference>
<dbReference type="PANTHER" id="PTHR12709">
    <property type="entry name" value="DNA-DIRECTED RNA POLYMERASE II, III"/>
    <property type="match status" value="1"/>
</dbReference>
<organism evidence="7 8">
    <name type="scientific">Seminavis robusta</name>
    <dbReference type="NCBI Taxonomy" id="568900"/>
    <lineage>
        <taxon>Eukaryota</taxon>
        <taxon>Sar</taxon>
        <taxon>Stramenopiles</taxon>
        <taxon>Ochrophyta</taxon>
        <taxon>Bacillariophyta</taxon>
        <taxon>Bacillariophyceae</taxon>
        <taxon>Bacillariophycidae</taxon>
        <taxon>Naviculales</taxon>
        <taxon>Naviculaceae</taxon>
        <taxon>Seminavis</taxon>
    </lineage>
</organism>
<dbReference type="EMBL" id="CAICTM010001166">
    <property type="protein sequence ID" value="CAB9521148.1"/>
    <property type="molecule type" value="Genomic_DNA"/>
</dbReference>
<evidence type="ECO:0000256" key="2">
    <source>
        <dbReference type="ARBA" id="ARBA00009307"/>
    </source>
</evidence>
<gene>
    <name evidence="7" type="ORF">SEMRO_1168_G248520.1</name>
</gene>
<dbReference type="AlphaFoldDB" id="A0A9N8EI24"/>
<dbReference type="GO" id="GO:0006384">
    <property type="term" value="P:transcription initiation at RNA polymerase III promoter"/>
    <property type="evidence" value="ECO:0007669"/>
    <property type="project" value="TreeGrafter"/>
</dbReference>
<reference evidence="7" key="1">
    <citation type="submission" date="2020-06" db="EMBL/GenBank/DDBJ databases">
        <authorList>
            <consortium name="Plant Systems Biology data submission"/>
        </authorList>
    </citation>
    <scope>NUCLEOTIDE SEQUENCE</scope>
    <source>
        <strain evidence="7">D6</strain>
    </source>
</reference>
<dbReference type="SUPFAM" id="SSF88798">
    <property type="entry name" value="N-terminal, heterodimerisation domain of RBP7 (RpoE)"/>
    <property type="match status" value="1"/>
</dbReference>
<evidence type="ECO:0000256" key="4">
    <source>
        <dbReference type="ARBA" id="ARBA00023163"/>
    </source>
</evidence>
<dbReference type="GO" id="GO:0005666">
    <property type="term" value="C:RNA polymerase III complex"/>
    <property type="evidence" value="ECO:0007669"/>
    <property type="project" value="TreeGrafter"/>
</dbReference>
<accession>A0A9N8EI24</accession>
<feature type="compositionally biased region" description="Low complexity" evidence="5">
    <location>
        <begin position="165"/>
        <end position="178"/>
    </location>
</feature>
<evidence type="ECO:0000313" key="7">
    <source>
        <dbReference type="EMBL" id="CAB9521148.1"/>
    </source>
</evidence>